<reference evidence="1 2" key="1">
    <citation type="submission" date="2024-01" db="EMBL/GenBank/DDBJ databases">
        <title>The genomes of 5 underutilized Papilionoideae crops provide insights into root nodulation and disease resistanc.</title>
        <authorList>
            <person name="Jiang F."/>
        </authorList>
    </citation>
    <scope>NUCLEOTIDE SEQUENCE [LARGE SCALE GENOMIC DNA]</scope>
    <source>
        <strain evidence="1">JINMINGXINNONG_FW02</strain>
        <tissue evidence="1">Leaves</tissue>
    </source>
</reference>
<dbReference type="InterPro" id="IPR027443">
    <property type="entry name" value="IPNS-like_sf"/>
</dbReference>
<dbReference type="SUPFAM" id="SSF51197">
    <property type="entry name" value="Clavaminate synthase-like"/>
    <property type="match status" value="1"/>
</dbReference>
<evidence type="ECO:0000313" key="1">
    <source>
        <dbReference type="EMBL" id="KAK7374655.1"/>
    </source>
</evidence>
<protein>
    <submittedName>
        <fullName evidence="1">Uncharacterized protein</fullName>
    </submittedName>
</protein>
<gene>
    <name evidence="1" type="ORF">VNO80_08092</name>
</gene>
<dbReference type="Gene3D" id="2.60.120.330">
    <property type="entry name" value="B-lactam Antibiotic, Isopenicillin N Synthase, Chain"/>
    <property type="match status" value="1"/>
</dbReference>
<organism evidence="1 2">
    <name type="scientific">Phaseolus coccineus</name>
    <name type="common">Scarlet runner bean</name>
    <name type="synonym">Phaseolus multiflorus</name>
    <dbReference type="NCBI Taxonomy" id="3886"/>
    <lineage>
        <taxon>Eukaryota</taxon>
        <taxon>Viridiplantae</taxon>
        <taxon>Streptophyta</taxon>
        <taxon>Embryophyta</taxon>
        <taxon>Tracheophyta</taxon>
        <taxon>Spermatophyta</taxon>
        <taxon>Magnoliopsida</taxon>
        <taxon>eudicotyledons</taxon>
        <taxon>Gunneridae</taxon>
        <taxon>Pentapetalae</taxon>
        <taxon>rosids</taxon>
        <taxon>fabids</taxon>
        <taxon>Fabales</taxon>
        <taxon>Fabaceae</taxon>
        <taxon>Papilionoideae</taxon>
        <taxon>50 kb inversion clade</taxon>
        <taxon>NPAAA clade</taxon>
        <taxon>indigoferoid/millettioid clade</taxon>
        <taxon>Phaseoleae</taxon>
        <taxon>Phaseolus</taxon>
    </lineage>
</organism>
<dbReference type="EMBL" id="JAYMYR010000003">
    <property type="protein sequence ID" value="KAK7374655.1"/>
    <property type="molecule type" value="Genomic_DNA"/>
</dbReference>
<proteinExistence type="predicted"/>
<comment type="caution">
    <text evidence="1">The sequence shown here is derived from an EMBL/GenBank/DDBJ whole genome shotgun (WGS) entry which is preliminary data.</text>
</comment>
<dbReference type="AlphaFoldDB" id="A0AAN9NK94"/>
<accession>A0AAN9NK94</accession>
<name>A0AAN9NK94_PHACN</name>
<evidence type="ECO:0000313" key="2">
    <source>
        <dbReference type="Proteomes" id="UP001374584"/>
    </source>
</evidence>
<sequence>MKVQALHNQRCGRVLERLIITFNLRNIHSQDPNLITILLQQVFKDGEWIAVEPIPNAFVETLGLCYSSTSTSLQFSRLSKFGCFQGVRVKVGIFFQASLSLHRLGTHIHTSNGQLGGLLCIQYGVRILTSWLRSLCLAGAIFILWCHHLMCKCNHQKEDHDNDVFASGKLVPVIDLGGHDRVDITRLFPDGEWIAVEQFPMPLWKHWDCVTEHAQIPSFG</sequence>
<keyword evidence="2" id="KW-1185">Reference proteome</keyword>
<dbReference type="Proteomes" id="UP001374584">
    <property type="component" value="Unassembled WGS sequence"/>
</dbReference>